<dbReference type="EMBL" id="JAVDQD010000002">
    <property type="protein sequence ID" value="MDR6238604.1"/>
    <property type="molecule type" value="Genomic_DNA"/>
</dbReference>
<gene>
    <name evidence="2" type="ORF">HNQ88_001641</name>
</gene>
<reference evidence="2" key="1">
    <citation type="submission" date="2023-07" db="EMBL/GenBank/DDBJ databases">
        <title>Genomic Encyclopedia of Type Strains, Phase IV (KMG-IV): sequencing the most valuable type-strain genomes for metagenomic binning, comparative biology and taxonomic classification.</title>
        <authorList>
            <person name="Goeker M."/>
        </authorList>
    </citation>
    <scope>NUCLEOTIDE SEQUENCE</scope>
    <source>
        <strain evidence="2">DSM 26174</strain>
    </source>
</reference>
<dbReference type="AlphaFoldDB" id="A0AAE3XME3"/>
<feature type="domain" description="Glycosyl transferase family 25" evidence="1">
    <location>
        <begin position="10"/>
        <end position="209"/>
    </location>
</feature>
<keyword evidence="3" id="KW-1185">Reference proteome</keyword>
<evidence type="ECO:0000259" key="1">
    <source>
        <dbReference type="Pfam" id="PF01755"/>
    </source>
</evidence>
<name>A0AAE3XME3_9BACT</name>
<protein>
    <submittedName>
        <fullName evidence="2">GR25 family glycosyltransferase involved in LPS biosynthesis</fullName>
    </submittedName>
</protein>
<dbReference type="Proteomes" id="UP001185092">
    <property type="component" value="Unassembled WGS sequence"/>
</dbReference>
<evidence type="ECO:0000313" key="2">
    <source>
        <dbReference type="EMBL" id="MDR6238604.1"/>
    </source>
</evidence>
<proteinExistence type="predicted"/>
<dbReference type="CDD" id="cd06532">
    <property type="entry name" value="Glyco_transf_25"/>
    <property type="match status" value="1"/>
</dbReference>
<accession>A0AAE3XME3</accession>
<comment type="caution">
    <text evidence="2">The sequence shown here is derived from an EMBL/GenBank/DDBJ whole genome shotgun (WGS) entry which is preliminary data.</text>
</comment>
<organism evidence="2 3">
    <name type="scientific">Aureibacter tunicatorum</name>
    <dbReference type="NCBI Taxonomy" id="866807"/>
    <lineage>
        <taxon>Bacteria</taxon>
        <taxon>Pseudomonadati</taxon>
        <taxon>Bacteroidota</taxon>
        <taxon>Cytophagia</taxon>
        <taxon>Cytophagales</taxon>
        <taxon>Persicobacteraceae</taxon>
        <taxon>Aureibacter</taxon>
    </lineage>
</organism>
<dbReference type="InterPro" id="IPR002654">
    <property type="entry name" value="Glyco_trans_25"/>
</dbReference>
<sequence length="246" mass="28177">MHAINKVVDHIYIITLDIHGSRKSNHKFDFERFPGVDGRKLNVKDLEKKGLFDSKLAKKVRISKKDMTMGEIGIAMAHKNVYLDIISNSRESAVILEDDSILLPENSNFIEKVFAELPSDWDLIYLGYHDFHMWNMKTQAKTIFDFIFASVGLKKMKPKNVWNRYAKPFSKHLKIAGCSNGTYAYGISKKGAEKLLNIQQPVHQISDHLIKNASMKKEINAYLAVPPLFAHDYECESTRELIDSCN</sequence>
<dbReference type="Pfam" id="PF01755">
    <property type="entry name" value="Glyco_transf_25"/>
    <property type="match status" value="1"/>
</dbReference>
<evidence type="ECO:0000313" key="3">
    <source>
        <dbReference type="Proteomes" id="UP001185092"/>
    </source>
</evidence>
<dbReference type="RefSeq" id="WP_309938110.1">
    <property type="nucleotide sequence ID" value="NZ_AP025305.1"/>
</dbReference>